<keyword evidence="1" id="KW-0732">Signal</keyword>
<organism evidence="2 3">
    <name type="scientific">Pseudoxanthomonas japonensis</name>
    <dbReference type="NCBI Taxonomy" id="69284"/>
    <lineage>
        <taxon>Bacteria</taxon>
        <taxon>Pseudomonadati</taxon>
        <taxon>Pseudomonadota</taxon>
        <taxon>Gammaproteobacteria</taxon>
        <taxon>Lysobacterales</taxon>
        <taxon>Lysobacteraceae</taxon>
        <taxon>Pseudoxanthomonas</taxon>
    </lineage>
</organism>
<evidence type="ECO:0008006" key="4">
    <source>
        <dbReference type="Google" id="ProtNLM"/>
    </source>
</evidence>
<comment type="caution">
    <text evidence="2">The sequence shown here is derived from an EMBL/GenBank/DDBJ whole genome shotgun (WGS) entry which is preliminary data.</text>
</comment>
<feature type="chain" id="PRO_5046346217" description="DUF3034 family protein" evidence="1">
    <location>
        <begin position="26"/>
        <end position="290"/>
    </location>
</feature>
<proteinExistence type="predicted"/>
<evidence type="ECO:0000256" key="1">
    <source>
        <dbReference type="SAM" id="SignalP"/>
    </source>
</evidence>
<dbReference type="EMBL" id="PDWW01000003">
    <property type="protein sequence ID" value="KAF1726734.1"/>
    <property type="molecule type" value="Genomic_DNA"/>
</dbReference>
<reference evidence="2 3" key="1">
    <citation type="submission" date="2017-10" db="EMBL/GenBank/DDBJ databases">
        <title>Whole genome sequencing of members of genus Pseudoxanthomonas.</title>
        <authorList>
            <person name="Kumar S."/>
            <person name="Bansal K."/>
            <person name="Kaur A."/>
            <person name="Patil P."/>
            <person name="Sharma S."/>
            <person name="Patil P.B."/>
        </authorList>
    </citation>
    <scope>NUCLEOTIDE SEQUENCE [LARGE SCALE GENOMIC DNA]</scope>
    <source>
        <strain evidence="2 3">DSM 17109</strain>
    </source>
</reference>
<dbReference type="Proteomes" id="UP000781710">
    <property type="component" value="Unassembled WGS sequence"/>
</dbReference>
<gene>
    <name evidence="2" type="ORF">CSC78_04055</name>
</gene>
<dbReference type="InterPro" id="IPR021393">
    <property type="entry name" value="DUF3034"/>
</dbReference>
<evidence type="ECO:0000313" key="2">
    <source>
        <dbReference type="EMBL" id="KAF1726734.1"/>
    </source>
</evidence>
<accession>A0ABQ6ZKX6</accession>
<dbReference type="RefSeq" id="WP_162336628.1">
    <property type="nucleotide sequence ID" value="NZ_JBHSRQ010000016.1"/>
</dbReference>
<name>A0ABQ6ZKX6_9GAMM</name>
<sequence>MTPALRCVSIACALSALLPALPASAGQGRLLATGGATQVEGAAGGGIVPWAVLSGYGTDEQHGGAAFYTRVDTGDYALDAFGASYTFANRVEVSFARQSFDLGELQRRLALPWDALEQDIYGAKVRLAGDLVYTRMPQVSVGVQHKRLRDGALPLAVGARDDNGTDAYLSASKLFLDAAGGYQLLLNATLRSSNANQAGLLGFGGDRRAERTWLWEGSAAVLLDPRLAVGVEYRQKPDNLGFAREDDWRDVFIAWFPNKHVAVVGAWADLGSIATLDDQRGAYVSLQLSL</sequence>
<feature type="signal peptide" evidence="1">
    <location>
        <begin position="1"/>
        <end position="25"/>
    </location>
</feature>
<dbReference type="Pfam" id="PF11231">
    <property type="entry name" value="DUF3034"/>
    <property type="match status" value="1"/>
</dbReference>
<evidence type="ECO:0000313" key="3">
    <source>
        <dbReference type="Proteomes" id="UP000781710"/>
    </source>
</evidence>
<protein>
    <recommendedName>
        <fullName evidence="4">DUF3034 family protein</fullName>
    </recommendedName>
</protein>
<keyword evidence="3" id="KW-1185">Reference proteome</keyword>